<evidence type="ECO:0000313" key="4">
    <source>
        <dbReference type="Proteomes" id="UP000327044"/>
    </source>
</evidence>
<evidence type="ECO:0000313" key="3">
    <source>
        <dbReference type="EMBL" id="KAB0793313.1"/>
    </source>
</evidence>
<dbReference type="InterPro" id="IPR015897">
    <property type="entry name" value="CHK_kinase-like"/>
</dbReference>
<proteinExistence type="predicted"/>
<dbReference type="EMBL" id="GEZM01015522">
    <property type="protein sequence ID" value="JAV91569.1"/>
    <property type="molecule type" value="Transcribed_RNA"/>
</dbReference>
<protein>
    <recommendedName>
        <fullName evidence="1">CHK kinase-like domain-containing protein</fullName>
    </recommendedName>
</protein>
<dbReference type="InterPro" id="IPR004119">
    <property type="entry name" value="EcKL"/>
</dbReference>
<reference evidence="3 4" key="2">
    <citation type="journal article" date="2018" name="Elife">
        <title>Firefly genomes illuminate parallel origins of bioluminescence in beetles.</title>
        <authorList>
            <person name="Fallon T.R."/>
            <person name="Lower S.E."/>
            <person name="Chang C.H."/>
            <person name="Bessho-Uehara M."/>
            <person name="Martin G.J."/>
            <person name="Bewick A.J."/>
            <person name="Behringer M."/>
            <person name="Debat H.J."/>
            <person name="Wong I."/>
            <person name="Day J.C."/>
            <person name="Suvorov A."/>
            <person name="Silva C.J."/>
            <person name="Stanger-Hall K.F."/>
            <person name="Hall D.W."/>
            <person name="Schmitz R.J."/>
            <person name="Nelson D.R."/>
            <person name="Lewis S.M."/>
            <person name="Shigenobu S."/>
            <person name="Bybee S.M."/>
            <person name="Larracuente A.M."/>
            <person name="Oba Y."/>
            <person name="Weng J.K."/>
        </authorList>
    </citation>
    <scope>NUCLEOTIDE SEQUENCE [LARGE SCALE GENOMIC DNA]</scope>
    <source>
        <strain evidence="3">1611_PpyrPB1</strain>
        <tissue evidence="3">Whole body</tissue>
    </source>
</reference>
<feature type="domain" description="CHK kinase-like" evidence="1">
    <location>
        <begin position="130"/>
        <end position="328"/>
    </location>
</feature>
<evidence type="ECO:0000259" key="1">
    <source>
        <dbReference type="SMART" id="SM00587"/>
    </source>
</evidence>
<gene>
    <name evidence="3" type="ORF">PPYR_12933</name>
</gene>
<dbReference type="Proteomes" id="UP000327044">
    <property type="component" value="Unassembled WGS sequence"/>
</dbReference>
<dbReference type="PANTHER" id="PTHR11012">
    <property type="entry name" value="PROTEIN KINASE-LIKE DOMAIN-CONTAINING"/>
    <property type="match status" value="1"/>
</dbReference>
<dbReference type="InParanoid" id="A0A1Y1N105"/>
<dbReference type="InterPro" id="IPR011009">
    <property type="entry name" value="Kinase-like_dom_sf"/>
</dbReference>
<dbReference type="Gene3D" id="3.90.1200.10">
    <property type="match status" value="1"/>
</dbReference>
<dbReference type="OrthoDB" id="191037at2759"/>
<reference evidence="2" key="1">
    <citation type="journal article" date="2016" name="Sci. Rep.">
        <title>Molecular characterization of firefly nuptial gifts: a multi-omics approach sheds light on postcopulatory sexual selection.</title>
        <authorList>
            <person name="Al-Wathiqui N."/>
            <person name="Fallon T.R."/>
            <person name="South A."/>
            <person name="Weng J.K."/>
            <person name="Lewis S.M."/>
        </authorList>
    </citation>
    <scope>NUCLEOTIDE SEQUENCE</scope>
</reference>
<accession>A0A1Y1N105</accession>
<name>A0A1Y1N105_PHOPY</name>
<dbReference type="EMBL" id="VVIM01000009">
    <property type="protein sequence ID" value="KAB0793313.1"/>
    <property type="molecule type" value="Genomic_DNA"/>
</dbReference>
<organism evidence="2">
    <name type="scientific">Photinus pyralis</name>
    <name type="common">Common eastern firefly</name>
    <name type="synonym">Lampyris pyralis</name>
    <dbReference type="NCBI Taxonomy" id="7054"/>
    <lineage>
        <taxon>Eukaryota</taxon>
        <taxon>Metazoa</taxon>
        <taxon>Ecdysozoa</taxon>
        <taxon>Arthropoda</taxon>
        <taxon>Hexapoda</taxon>
        <taxon>Insecta</taxon>
        <taxon>Pterygota</taxon>
        <taxon>Neoptera</taxon>
        <taxon>Endopterygota</taxon>
        <taxon>Coleoptera</taxon>
        <taxon>Polyphaga</taxon>
        <taxon>Elateriformia</taxon>
        <taxon>Elateroidea</taxon>
        <taxon>Lampyridae</taxon>
        <taxon>Lampyrinae</taxon>
        <taxon>Photinus</taxon>
    </lineage>
</organism>
<dbReference type="PANTHER" id="PTHR11012:SF30">
    <property type="entry name" value="PROTEIN KINASE-LIKE DOMAIN-CONTAINING"/>
    <property type="match status" value="1"/>
</dbReference>
<dbReference type="Pfam" id="PF02958">
    <property type="entry name" value="EcKL"/>
    <property type="match status" value="1"/>
</dbReference>
<reference evidence="3" key="3">
    <citation type="submission" date="2019-08" db="EMBL/GenBank/DDBJ databases">
        <authorList>
            <consortium name="Photinus pyralis genome working group"/>
            <person name="Fallon T.R."/>
            <person name="Sander Lower S.E."/>
            <person name="Weng J.-K."/>
        </authorList>
    </citation>
    <scope>NUCLEOTIDE SEQUENCE</scope>
    <source>
        <strain evidence="3">1611_PpyrPB1</strain>
        <tissue evidence="3">Whole body</tissue>
    </source>
</reference>
<dbReference type="SMART" id="SM00587">
    <property type="entry name" value="CHK"/>
    <property type="match status" value="1"/>
</dbReference>
<dbReference type="AlphaFoldDB" id="A0A1Y1N105"/>
<evidence type="ECO:0000313" key="2">
    <source>
        <dbReference type="EMBL" id="JAV91569.1"/>
    </source>
</evidence>
<sequence length="413" mass="47991">MTETYNKIEEKIRRFVDKSFKNRLENYTLELSRGAEDGVNWLGTMHRVAIKGSKESGEKVQFNLIVKFAPCQPLFRGVLPIRNVYDREIYVYNKIIPEYLKIQEEKGVEDMFNPFAVSYASTMDDGVEALLMEDMKVRGFHNCDHQMGVNYNHASIIMRSLGKFHALSYAVKNEKPEIFADWRDACPESFFNSTLYEPIISMVQSLSAAILKTYGDDEAKTRDIFRRSTKNIPAIFKGLLDLDQFGKYLSISYGDYQFRNFLFKYENSADPHQPTDICMLDFQCLKLGTPAYDISYFIGTCTDGELRQAHYHQLIREYYESFSSFLSRLGSDPEVVFPYDVLLDHLRRFSVFGMYIGIWLVALDQKPTDNLPDLHNSADMESLVHNLSVVPNETYIRRMRDLISDYIQYGYNL</sequence>
<keyword evidence="4" id="KW-1185">Reference proteome</keyword>
<dbReference type="SUPFAM" id="SSF56112">
    <property type="entry name" value="Protein kinase-like (PK-like)"/>
    <property type="match status" value="1"/>
</dbReference>